<name>A0A7C9LQV6_9DEIO</name>
<protein>
    <submittedName>
        <fullName evidence="2">Uncharacterized protein</fullName>
    </submittedName>
</protein>
<keyword evidence="3" id="KW-1185">Reference proteome</keyword>
<dbReference type="Proteomes" id="UP000483286">
    <property type="component" value="Unassembled WGS sequence"/>
</dbReference>
<dbReference type="Gene3D" id="3.90.1690.10">
    <property type="entry name" value="phage-related protein like domain"/>
    <property type="match status" value="1"/>
</dbReference>
<dbReference type="EMBL" id="WQLB01000009">
    <property type="protein sequence ID" value="MVN86901.1"/>
    <property type="molecule type" value="Genomic_DNA"/>
</dbReference>
<feature type="chain" id="PRO_5028801234" evidence="1">
    <location>
        <begin position="16"/>
        <end position="366"/>
    </location>
</feature>
<accession>A0A7C9LQV6</accession>
<proteinExistence type="predicted"/>
<evidence type="ECO:0000313" key="3">
    <source>
        <dbReference type="Proteomes" id="UP000483286"/>
    </source>
</evidence>
<dbReference type="InterPro" id="IPR053738">
    <property type="entry name" value="Lambda_capsid_assembly"/>
</dbReference>
<sequence length="366" mass="40926">MLKVGLAMLMGPLMAAYDTTTGPLPPTSEGFQADQYLTDMAIDDTANDQEFLTPQVFPRLDVNRPSGEFDMWDRGSMLRPEFREHAYGDRPNIAHVKKGKGTFRVEHRSLERVVEPEDMASTRNPLQPEEDAALYLAGQMRLDVDLRFVSHAMSADAGWAFRYQGVASNPNHADDTPEFLQFDQPGVNVAEFIRARARRMKRLTGRKPNVLLLGSDVAAALAFNEDIVDRVKYVMKGVADLDLLSGFFDVPKVLDASGVFNKALEGKEDDFQYIVSPKSMLLTYAAERPSRLNPSGGYTFVWNNLYTKFDGEQEQVEGGLGLMRRGRDSRSGVKWVQCHHAVDTQVVAPDLGMFFEDVVAAAAYDW</sequence>
<comment type="caution">
    <text evidence="2">The sequence shown here is derived from an EMBL/GenBank/DDBJ whole genome shotgun (WGS) entry which is preliminary data.</text>
</comment>
<gene>
    <name evidence="2" type="ORF">GO986_09000</name>
</gene>
<organism evidence="2 3">
    <name type="scientific">Deinococcus arboris</name>
    <dbReference type="NCBI Taxonomy" id="2682977"/>
    <lineage>
        <taxon>Bacteria</taxon>
        <taxon>Thermotogati</taxon>
        <taxon>Deinococcota</taxon>
        <taxon>Deinococci</taxon>
        <taxon>Deinococcales</taxon>
        <taxon>Deinococcaceae</taxon>
        <taxon>Deinococcus</taxon>
    </lineage>
</organism>
<evidence type="ECO:0000256" key="1">
    <source>
        <dbReference type="SAM" id="SignalP"/>
    </source>
</evidence>
<evidence type="ECO:0000313" key="2">
    <source>
        <dbReference type="EMBL" id="MVN86901.1"/>
    </source>
</evidence>
<reference evidence="2 3" key="1">
    <citation type="submission" date="2019-12" db="EMBL/GenBank/DDBJ databases">
        <title>Deinococcus sp. HMF7620 Genome sequencing and assembly.</title>
        <authorList>
            <person name="Kang H."/>
            <person name="Kim H."/>
            <person name="Joh K."/>
        </authorList>
    </citation>
    <scope>NUCLEOTIDE SEQUENCE [LARGE SCALE GENOMIC DNA]</scope>
    <source>
        <strain evidence="2 3">HMF7620</strain>
    </source>
</reference>
<keyword evidence="1" id="KW-0732">Signal</keyword>
<feature type="signal peptide" evidence="1">
    <location>
        <begin position="1"/>
        <end position="15"/>
    </location>
</feature>
<dbReference type="RefSeq" id="WP_157458952.1">
    <property type="nucleotide sequence ID" value="NZ_WQLB01000009.1"/>
</dbReference>
<dbReference type="AlphaFoldDB" id="A0A7C9LQV6"/>